<evidence type="ECO:0000313" key="12">
    <source>
        <dbReference type="EMBL" id="KAK9396711.1"/>
    </source>
</evidence>
<dbReference type="PANTHER" id="PTHR32510">
    <property type="entry name" value="TRANSMEMBRANE PROTEIN 98"/>
    <property type="match status" value="1"/>
</dbReference>
<dbReference type="AlphaFoldDB" id="A0AAW1B528"/>
<reference evidence="12 13" key="1">
    <citation type="journal article" date="2024" name="Proc. Natl. Acad. Sci. U.S.A.">
        <title>The genetic regulatory architecture and epigenomic basis for age-related changes in rattlesnake venom.</title>
        <authorList>
            <person name="Hogan M.P."/>
            <person name="Holding M.L."/>
            <person name="Nystrom G.S."/>
            <person name="Colston T.J."/>
            <person name="Bartlett D.A."/>
            <person name="Mason A.J."/>
            <person name="Ellsworth S.A."/>
            <person name="Rautsaw R.M."/>
            <person name="Lawrence K.C."/>
            <person name="Strickland J.L."/>
            <person name="He B."/>
            <person name="Fraser P."/>
            <person name="Margres M.J."/>
            <person name="Gilbert D.M."/>
            <person name="Gibbs H.L."/>
            <person name="Parkinson C.L."/>
            <person name="Rokyta D.R."/>
        </authorList>
    </citation>
    <scope>NUCLEOTIDE SEQUENCE [LARGE SCALE GENOMIC DNA]</scope>
    <source>
        <strain evidence="12">DRR0105</strain>
    </source>
</reference>
<keyword evidence="6" id="KW-1003">Cell membrane</keyword>
<evidence type="ECO:0000256" key="6">
    <source>
        <dbReference type="ARBA" id="ARBA00022475"/>
    </source>
</evidence>
<keyword evidence="7" id="KW-0964">Secreted</keyword>
<keyword evidence="13" id="KW-1185">Reference proteome</keyword>
<keyword evidence="11" id="KW-0472">Membrane</keyword>
<keyword evidence="9" id="KW-0256">Endoplasmic reticulum</keyword>
<proteinExistence type="inferred from homology"/>
<evidence type="ECO:0000256" key="4">
    <source>
        <dbReference type="ARBA" id="ARBA00011024"/>
    </source>
</evidence>
<evidence type="ECO:0000256" key="2">
    <source>
        <dbReference type="ARBA" id="ARBA00004550"/>
    </source>
</evidence>
<evidence type="ECO:0000256" key="8">
    <source>
        <dbReference type="ARBA" id="ARBA00022692"/>
    </source>
</evidence>
<accession>A0AAW1B528</accession>
<evidence type="ECO:0000256" key="9">
    <source>
        <dbReference type="ARBA" id="ARBA00022824"/>
    </source>
</evidence>
<comment type="caution">
    <text evidence="12">The sequence shown here is derived from an EMBL/GenBank/DDBJ whole genome shotgun (WGS) entry which is preliminary data.</text>
</comment>
<evidence type="ECO:0000256" key="11">
    <source>
        <dbReference type="ARBA" id="ARBA00023136"/>
    </source>
</evidence>
<evidence type="ECO:0000256" key="10">
    <source>
        <dbReference type="ARBA" id="ARBA00022989"/>
    </source>
</evidence>
<sequence>MHLRTTALPLSMSHLVLITRHACQFPSHMDWIDQSLSAAEEHMSVLREVALASEAKEFHLGQKAYCRILD</sequence>
<protein>
    <recommendedName>
        <fullName evidence="5">Transmembrane protein 98</fullName>
    </recommendedName>
</protein>
<dbReference type="InterPro" id="IPR029668">
    <property type="entry name" value="TMEM98"/>
</dbReference>
<name>A0AAW1B528_CROAD</name>
<dbReference type="GO" id="GO:0005576">
    <property type="term" value="C:extracellular region"/>
    <property type="evidence" value="ECO:0007669"/>
    <property type="project" value="UniProtKB-SubCell"/>
</dbReference>
<dbReference type="PANTHER" id="PTHR32510:SF3">
    <property type="entry name" value="TRANSMEMBRANE PROTEIN 98"/>
    <property type="match status" value="1"/>
</dbReference>
<dbReference type="EMBL" id="JAOTOJ010000008">
    <property type="protein sequence ID" value="KAK9396711.1"/>
    <property type="molecule type" value="Genomic_DNA"/>
</dbReference>
<comment type="subcellular location">
    <subcellularLocation>
        <location evidence="1">Cell membrane</location>
        <topology evidence="1">Single-pass type II membrane protein</topology>
    </subcellularLocation>
    <subcellularLocation>
        <location evidence="3">Endoplasmic reticulum membrane</location>
        <topology evidence="3">Single-pass type II membrane protein</topology>
    </subcellularLocation>
    <subcellularLocation>
        <location evidence="2">Secreted</location>
        <location evidence="2">Extracellular exosome</location>
    </subcellularLocation>
</comment>
<dbReference type="Proteomes" id="UP001474421">
    <property type="component" value="Unassembled WGS sequence"/>
</dbReference>
<evidence type="ECO:0000256" key="1">
    <source>
        <dbReference type="ARBA" id="ARBA00004401"/>
    </source>
</evidence>
<evidence type="ECO:0000313" key="13">
    <source>
        <dbReference type="Proteomes" id="UP001474421"/>
    </source>
</evidence>
<keyword evidence="8 12" id="KW-0812">Transmembrane</keyword>
<gene>
    <name evidence="12" type="ORF">NXF25_020072</name>
</gene>
<dbReference type="GO" id="GO:0005789">
    <property type="term" value="C:endoplasmic reticulum membrane"/>
    <property type="evidence" value="ECO:0007669"/>
    <property type="project" value="UniProtKB-SubCell"/>
</dbReference>
<evidence type="ECO:0000256" key="5">
    <source>
        <dbReference type="ARBA" id="ARBA00014380"/>
    </source>
</evidence>
<evidence type="ECO:0000256" key="7">
    <source>
        <dbReference type="ARBA" id="ARBA00022525"/>
    </source>
</evidence>
<dbReference type="GO" id="GO:0005886">
    <property type="term" value="C:plasma membrane"/>
    <property type="evidence" value="ECO:0007669"/>
    <property type="project" value="UniProtKB-SubCell"/>
</dbReference>
<comment type="similarity">
    <text evidence="4">Belongs to the TMEM98 family.</text>
</comment>
<organism evidence="12 13">
    <name type="scientific">Crotalus adamanteus</name>
    <name type="common">Eastern diamondback rattlesnake</name>
    <dbReference type="NCBI Taxonomy" id="8729"/>
    <lineage>
        <taxon>Eukaryota</taxon>
        <taxon>Metazoa</taxon>
        <taxon>Chordata</taxon>
        <taxon>Craniata</taxon>
        <taxon>Vertebrata</taxon>
        <taxon>Euteleostomi</taxon>
        <taxon>Lepidosauria</taxon>
        <taxon>Squamata</taxon>
        <taxon>Bifurcata</taxon>
        <taxon>Unidentata</taxon>
        <taxon>Episquamata</taxon>
        <taxon>Toxicofera</taxon>
        <taxon>Serpentes</taxon>
        <taxon>Colubroidea</taxon>
        <taxon>Viperidae</taxon>
        <taxon>Crotalinae</taxon>
        <taxon>Crotalus</taxon>
    </lineage>
</organism>
<keyword evidence="10" id="KW-1133">Transmembrane helix</keyword>
<evidence type="ECO:0000256" key="3">
    <source>
        <dbReference type="ARBA" id="ARBA00004648"/>
    </source>
</evidence>